<evidence type="ECO:0000256" key="1">
    <source>
        <dbReference type="SAM" id="MobiDB-lite"/>
    </source>
</evidence>
<dbReference type="Proteomes" id="UP000674234">
    <property type="component" value="Unassembled WGS sequence"/>
</dbReference>
<dbReference type="InterPro" id="IPR052519">
    <property type="entry name" value="Euk-type_GlcNAc_Kinase"/>
</dbReference>
<dbReference type="PANTHER" id="PTHR43190:SF3">
    <property type="entry name" value="N-ACETYL-D-GLUCOSAMINE KINASE"/>
    <property type="match status" value="1"/>
</dbReference>
<dbReference type="SUPFAM" id="SSF53067">
    <property type="entry name" value="Actin-like ATPase domain"/>
    <property type="match status" value="1"/>
</dbReference>
<keyword evidence="3" id="KW-0418">Kinase</keyword>
<proteinExistence type="predicted"/>
<dbReference type="GO" id="GO:0016301">
    <property type="term" value="F:kinase activity"/>
    <property type="evidence" value="ECO:0007669"/>
    <property type="project" value="UniProtKB-KW"/>
</dbReference>
<organism evidence="3 4">
    <name type="scientific">Microbispora oryzae</name>
    <dbReference type="NCBI Taxonomy" id="2806554"/>
    <lineage>
        <taxon>Bacteria</taxon>
        <taxon>Bacillati</taxon>
        <taxon>Actinomycetota</taxon>
        <taxon>Actinomycetes</taxon>
        <taxon>Streptosporangiales</taxon>
        <taxon>Streptosporangiaceae</taxon>
        <taxon>Microbispora</taxon>
    </lineage>
</organism>
<feature type="region of interest" description="Disordered" evidence="1">
    <location>
        <begin position="183"/>
        <end position="207"/>
    </location>
</feature>
<feature type="domain" description="ATPase BadF/BadG/BcrA/BcrD type" evidence="2">
    <location>
        <begin position="3"/>
        <end position="285"/>
    </location>
</feature>
<keyword evidence="3" id="KW-0808">Transferase</keyword>
<reference evidence="3" key="1">
    <citation type="submission" date="2021-02" db="EMBL/GenBank/DDBJ databases">
        <title>Draft genome sequence of Microbispora sp. RL4-1S isolated from rice leaves in Thailand.</title>
        <authorList>
            <person name="Muangham S."/>
            <person name="Duangmal K."/>
        </authorList>
    </citation>
    <scope>NUCLEOTIDE SEQUENCE</scope>
    <source>
        <strain evidence="3">RL4-1S</strain>
    </source>
</reference>
<dbReference type="AlphaFoldDB" id="A0A941AIF1"/>
<dbReference type="InterPro" id="IPR002731">
    <property type="entry name" value="ATPase_BadF"/>
</dbReference>
<comment type="caution">
    <text evidence="3">The sequence shown here is derived from an EMBL/GenBank/DDBJ whole genome shotgun (WGS) entry which is preliminary data.</text>
</comment>
<dbReference type="PANTHER" id="PTHR43190">
    <property type="entry name" value="N-ACETYL-D-GLUCOSAMINE KINASE"/>
    <property type="match status" value="1"/>
</dbReference>
<dbReference type="Gene3D" id="3.30.420.40">
    <property type="match status" value="2"/>
</dbReference>
<evidence type="ECO:0000313" key="3">
    <source>
        <dbReference type="EMBL" id="MBP2703782.1"/>
    </source>
</evidence>
<gene>
    <name evidence="3" type="ORF">JOL79_08190</name>
</gene>
<dbReference type="InterPro" id="IPR043129">
    <property type="entry name" value="ATPase_NBD"/>
</dbReference>
<name>A0A941AIF1_9ACTN</name>
<sequence>MFVGIDGGGTSTRCVVADETGEIVARGRAGGANAVSVPDPSVNLLAALRAALDGVDPARVAGGVFGLAGVASATEPAGRAWRAAGLMGRPVVVPDMLVAFTGTTAAPDGAVLVAGTGAVGARIRDRRVVRRADGLGWLLGDEGSGVWLGRQGLTAALTALDGRSDPTALVALIAAAVVPDAMPSPVPSSGPDAMSTPGPDSAGAGGPENLAAALTAAVYRRVAADGPAWLGTLAPVVDAAARAGDPVAAAIVGDAAGRLSRTAGAVTGADGRGGPLVLAGSLLTEPTELARLVQAHLVRSRPVGAGLSGGRGDDTAWVSARDGAAGAVALAVRAALPPGDPRAERAHRRLAGEAG</sequence>
<protein>
    <submittedName>
        <fullName evidence="3">N-acetylglucosamine kinase</fullName>
    </submittedName>
</protein>
<accession>A0A941AIF1</accession>
<evidence type="ECO:0000259" key="2">
    <source>
        <dbReference type="Pfam" id="PF01869"/>
    </source>
</evidence>
<dbReference type="Pfam" id="PF01869">
    <property type="entry name" value="BcrAD_BadFG"/>
    <property type="match status" value="1"/>
</dbReference>
<evidence type="ECO:0000313" key="4">
    <source>
        <dbReference type="Proteomes" id="UP000674234"/>
    </source>
</evidence>
<keyword evidence="4" id="KW-1185">Reference proteome</keyword>
<dbReference type="EMBL" id="JAFCNB010000003">
    <property type="protein sequence ID" value="MBP2703782.1"/>
    <property type="molecule type" value="Genomic_DNA"/>
</dbReference>